<dbReference type="EMBL" id="BK014895">
    <property type="protein sequence ID" value="DAD81079.1"/>
    <property type="molecule type" value="Genomic_DNA"/>
</dbReference>
<proteinExistence type="predicted"/>
<accession>A0A8S5MG81</accession>
<reference evidence="1" key="1">
    <citation type="journal article" date="2021" name="Proc. Natl. Acad. Sci. U.S.A.">
        <title>A Catalog of Tens of Thousands of Viruses from Human Metagenomes Reveals Hidden Associations with Chronic Diseases.</title>
        <authorList>
            <person name="Tisza M.J."/>
            <person name="Buck C.B."/>
        </authorList>
    </citation>
    <scope>NUCLEOTIDE SEQUENCE</scope>
    <source>
        <strain evidence="1">Ctq1q8</strain>
    </source>
</reference>
<organism evidence="1">
    <name type="scientific">Siphoviridae sp. ctq1q8</name>
    <dbReference type="NCBI Taxonomy" id="2826467"/>
    <lineage>
        <taxon>Viruses</taxon>
        <taxon>Duplodnaviria</taxon>
        <taxon>Heunggongvirae</taxon>
        <taxon>Uroviricota</taxon>
        <taxon>Caudoviricetes</taxon>
    </lineage>
</organism>
<protein>
    <submittedName>
        <fullName evidence="1">Minor capsid protein</fullName>
    </submittedName>
</protein>
<name>A0A8S5MG81_9CAUD</name>
<evidence type="ECO:0000313" key="1">
    <source>
        <dbReference type="EMBL" id="DAD81079.1"/>
    </source>
</evidence>
<sequence>MGVKVKVTIYPSAIKQLESAKKKAFDATVEAVLSDIKASAVVPKDTGALEDSGFTLIEDMVAYIIFDTPYGRRLYWHPEFNFRTDKNANAQGLWMQTYIDGEKNSFVKNTYKKYLKQFGGGLIK</sequence>